<evidence type="ECO:0000256" key="7">
    <source>
        <dbReference type="ARBA" id="ARBA00022798"/>
    </source>
</evidence>
<evidence type="ECO:0000256" key="1">
    <source>
        <dbReference type="ARBA" id="ARBA00004771"/>
    </source>
</evidence>
<dbReference type="Proteomes" id="UP000198702">
    <property type="component" value="Unassembled WGS sequence"/>
</dbReference>
<dbReference type="Pfam" id="PF06974">
    <property type="entry name" value="WS_DGAT_C"/>
    <property type="match status" value="1"/>
</dbReference>
<gene>
    <name evidence="14" type="ORF">SAMN04487751_2246</name>
</gene>
<feature type="domain" description="O-acyltransferase WSD1 C-terminal" evidence="13">
    <location>
        <begin position="251"/>
        <end position="388"/>
    </location>
</feature>
<dbReference type="PANTHER" id="PTHR31650">
    <property type="entry name" value="O-ACYLTRANSFERASE (WSD1-LIKE) FAMILY PROTEIN"/>
    <property type="match status" value="1"/>
</dbReference>
<keyword evidence="5" id="KW-0444">Lipid biosynthesis</keyword>
<sequence length="394" mass="41429">MLSPGGFIGGDGTLDLEALRHAVRRRIDGLPALRRVAAPRGRRHVWVEAAPDLREHIRTAPPLRDRRDLERWCGSLMGTPLPLTRPLWELLVAPLEEGWTAAFVLRIHHATADGVAAVEIVRTLLGADDASPSSAPSRPGRLAPGTPGSRAPALLRILRGARRAVTMIVAGRVGPTVLLGPRSALHGAALIDADMDALRLSARAGGATVNDALLAAVTCGLRAALTSAGERVPAELPVSVPVALERRGTAGNQVGVMIVQLPLSAATPGERLTRIAGQTRQAPARARAQGTLELMRGPIAAAVMDRIARSQHLVAGFVTNVRGPSETLLLAGARVESFWPVAVIAGNVRVGVAAVSYAGRLFCSVHCDARWLSAHVIAAAMHRELRSMTGRAGA</sequence>
<protein>
    <recommendedName>
        <fullName evidence="4">diacylglycerol O-acyltransferase</fullName>
        <ecNumber evidence="4">2.3.1.20</ecNumber>
    </recommendedName>
</protein>
<dbReference type="InterPro" id="IPR004255">
    <property type="entry name" value="O-acyltransferase_WSD1_N"/>
</dbReference>
<evidence type="ECO:0000256" key="2">
    <source>
        <dbReference type="ARBA" id="ARBA00005189"/>
    </source>
</evidence>
<evidence type="ECO:0000256" key="11">
    <source>
        <dbReference type="SAM" id="MobiDB-lite"/>
    </source>
</evidence>
<dbReference type="GO" id="GO:0071731">
    <property type="term" value="P:response to nitric oxide"/>
    <property type="evidence" value="ECO:0007669"/>
    <property type="project" value="TreeGrafter"/>
</dbReference>
<comment type="pathway">
    <text evidence="2">Lipid metabolism.</text>
</comment>
<feature type="region of interest" description="Disordered" evidence="11">
    <location>
        <begin position="128"/>
        <end position="148"/>
    </location>
</feature>
<evidence type="ECO:0000256" key="8">
    <source>
        <dbReference type="ARBA" id="ARBA00023098"/>
    </source>
</evidence>
<dbReference type="PANTHER" id="PTHR31650:SF1">
    <property type="entry name" value="WAX ESTER SYNTHASE_DIACYLGLYCEROL ACYLTRANSFERASE 4-RELATED"/>
    <property type="match status" value="1"/>
</dbReference>
<accession>A0A7Z7GDY8</accession>
<dbReference type="InterPro" id="IPR023213">
    <property type="entry name" value="CAT-like_dom_sf"/>
</dbReference>
<comment type="caution">
    <text evidence="14">The sequence shown here is derived from an EMBL/GenBank/DDBJ whole genome shotgun (WGS) entry which is preliminary data.</text>
</comment>
<comment type="similarity">
    <text evidence="3">Belongs to the long-chain O-acyltransferase family.</text>
</comment>
<dbReference type="InterPro" id="IPR045034">
    <property type="entry name" value="O-acyltransferase_WSD1-like"/>
</dbReference>
<dbReference type="AlphaFoldDB" id="A0A7Z7GDY8"/>
<dbReference type="GO" id="GO:0004144">
    <property type="term" value="F:diacylglycerol O-acyltransferase activity"/>
    <property type="evidence" value="ECO:0007669"/>
    <property type="project" value="UniProtKB-EC"/>
</dbReference>
<evidence type="ECO:0000259" key="12">
    <source>
        <dbReference type="Pfam" id="PF03007"/>
    </source>
</evidence>
<evidence type="ECO:0000256" key="10">
    <source>
        <dbReference type="ARBA" id="ARBA00048109"/>
    </source>
</evidence>
<evidence type="ECO:0000256" key="9">
    <source>
        <dbReference type="ARBA" id="ARBA00023315"/>
    </source>
</evidence>
<dbReference type="GO" id="GO:0006071">
    <property type="term" value="P:glycerol metabolic process"/>
    <property type="evidence" value="ECO:0007669"/>
    <property type="project" value="UniProtKB-KW"/>
</dbReference>
<dbReference type="RefSeq" id="WP_051526343.1">
    <property type="nucleotide sequence ID" value="NZ_FOQZ01000003.1"/>
</dbReference>
<dbReference type="GO" id="GO:0051701">
    <property type="term" value="P:biological process involved in interaction with host"/>
    <property type="evidence" value="ECO:0007669"/>
    <property type="project" value="TreeGrafter"/>
</dbReference>
<evidence type="ECO:0000313" key="15">
    <source>
        <dbReference type="Proteomes" id="UP000198702"/>
    </source>
</evidence>
<evidence type="ECO:0000256" key="4">
    <source>
        <dbReference type="ARBA" id="ARBA00013244"/>
    </source>
</evidence>
<keyword evidence="8" id="KW-0443">Lipid metabolism</keyword>
<evidence type="ECO:0000256" key="3">
    <source>
        <dbReference type="ARBA" id="ARBA00009587"/>
    </source>
</evidence>
<keyword evidence="6 14" id="KW-0808">Transferase</keyword>
<comment type="pathway">
    <text evidence="1">Glycerolipid metabolism; triacylglycerol biosynthesis.</text>
</comment>
<dbReference type="GO" id="GO:0001666">
    <property type="term" value="P:response to hypoxia"/>
    <property type="evidence" value="ECO:0007669"/>
    <property type="project" value="TreeGrafter"/>
</dbReference>
<dbReference type="GO" id="GO:0019432">
    <property type="term" value="P:triglyceride biosynthetic process"/>
    <property type="evidence" value="ECO:0007669"/>
    <property type="project" value="UniProtKB-UniPathway"/>
</dbReference>
<dbReference type="Gene3D" id="3.30.559.10">
    <property type="entry name" value="Chloramphenicol acetyltransferase-like domain"/>
    <property type="match status" value="1"/>
</dbReference>
<evidence type="ECO:0000259" key="13">
    <source>
        <dbReference type="Pfam" id="PF06974"/>
    </source>
</evidence>
<dbReference type="SUPFAM" id="SSF52777">
    <property type="entry name" value="CoA-dependent acyltransferases"/>
    <property type="match status" value="2"/>
</dbReference>
<dbReference type="InterPro" id="IPR009721">
    <property type="entry name" value="O-acyltransferase_WSD1_C"/>
</dbReference>
<feature type="domain" description="O-acyltransferase WSD1-like N-terminal" evidence="12">
    <location>
        <begin position="11"/>
        <end position="165"/>
    </location>
</feature>
<keyword evidence="9 14" id="KW-0012">Acyltransferase</keyword>
<proteinExistence type="inferred from homology"/>
<dbReference type="GO" id="GO:0005886">
    <property type="term" value="C:plasma membrane"/>
    <property type="evidence" value="ECO:0007669"/>
    <property type="project" value="TreeGrafter"/>
</dbReference>
<evidence type="ECO:0000313" key="14">
    <source>
        <dbReference type="EMBL" id="SFI58486.1"/>
    </source>
</evidence>
<dbReference type="EMBL" id="FOQZ01000003">
    <property type="protein sequence ID" value="SFI58486.1"/>
    <property type="molecule type" value="Genomic_DNA"/>
</dbReference>
<comment type="catalytic activity">
    <reaction evidence="10">
        <text>an acyl-CoA + a 1,2-diacyl-sn-glycerol = a triacyl-sn-glycerol + CoA</text>
        <dbReference type="Rhea" id="RHEA:10868"/>
        <dbReference type="ChEBI" id="CHEBI:17815"/>
        <dbReference type="ChEBI" id="CHEBI:57287"/>
        <dbReference type="ChEBI" id="CHEBI:58342"/>
        <dbReference type="ChEBI" id="CHEBI:64615"/>
        <dbReference type="EC" id="2.3.1.20"/>
    </reaction>
</comment>
<dbReference type="Pfam" id="PF03007">
    <property type="entry name" value="WS_DGAT_cat"/>
    <property type="match status" value="1"/>
</dbReference>
<keyword evidence="7" id="KW-0319">Glycerol metabolism</keyword>
<evidence type="ECO:0000256" key="6">
    <source>
        <dbReference type="ARBA" id="ARBA00022679"/>
    </source>
</evidence>
<organism evidence="14 15">
    <name type="scientific">Microbacterium saccharophilum</name>
    <dbReference type="NCBI Taxonomy" id="1213358"/>
    <lineage>
        <taxon>Bacteria</taxon>
        <taxon>Bacillati</taxon>
        <taxon>Actinomycetota</taxon>
        <taxon>Actinomycetes</taxon>
        <taxon>Micrococcales</taxon>
        <taxon>Microbacteriaceae</taxon>
        <taxon>Microbacterium</taxon>
    </lineage>
</organism>
<reference evidence="14 15" key="1">
    <citation type="submission" date="2016-10" db="EMBL/GenBank/DDBJ databases">
        <authorList>
            <person name="Varghese N."/>
            <person name="Submissions S."/>
        </authorList>
    </citation>
    <scope>NUCLEOTIDE SEQUENCE [LARGE SCALE GENOMIC DNA]</scope>
    <source>
        <strain evidence="14 15">UNC380MFSha3.1</strain>
    </source>
</reference>
<dbReference type="EC" id="2.3.1.20" evidence="4"/>
<evidence type="ECO:0000256" key="5">
    <source>
        <dbReference type="ARBA" id="ARBA00022516"/>
    </source>
</evidence>
<name>A0A7Z7GDY8_9MICO</name>
<dbReference type="UniPathway" id="UPA00282"/>